<keyword evidence="5" id="KW-0067">ATP-binding</keyword>
<gene>
    <name evidence="7" type="ORF">GCM10022419_061090</name>
</gene>
<dbReference type="SUPFAM" id="SSF56024">
    <property type="entry name" value="Phospholipase D/nuclease"/>
    <property type="match status" value="1"/>
</dbReference>
<dbReference type="Pfam" id="PF13087">
    <property type="entry name" value="AAA_12"/>
    <property type="match status" value="1"/>
</dbReference>
<dbReference type="RefSeq" id="WP_345567036.1">
    <property type="nucleotide sequence ID" value="NZ_BAABDQ010000014.1"/>
</dbReference>
<evidence type="ECO:0000256" key="3">
    <source>
        <dbReference type="ARBA" id="ARBA00022801"/>
    </source>
</evidence>
<organism evidence="7 8">
    <name type="scientific">Nonomuraea rosea</name>
    <dbReference type="NCBI Taxonomy" id="638574"/>
    <lineage>
        <taxon>Bacteria</taxon>
        <taxon>Bacillati</taxon>
        <taxon>Actinomycetota</taxon>
        <taxon>Actinomycetes</taxon>
        <taxon>Streptosporangiales</taxon>
        <taxon>Streptosporangiaceae</taxon>
        <taxon>Nonomuraea</taxon>
    </lineage>
</organism>
<dbReference type="Pfam" id="PF13091">
    <property type="entry name" value="PLDc_2"/>
    <property type="match status" value="1"/>
</dbReference>
<sequence>MNGKGTQQRPFPVDELSRAVRLEIAAELRADGDGEKVSLSAGRRVGGDGETREYLFSCRAWKQSLAGEKLLIRGSRSRASWERAEVTRMQDGKVKVRTGADLGSEPFNAQLRKDETAGLESMIDRLEGASGSDNSPVNLTTAGWLLGAGKPRLARCTTPGDFIRDYRDRRLNAAQRQAIEQALGSDLTFIWGPPGTGKTDVVAAIAEGCYRQQLRVLFLAPTKVAVDQALERICDLLSGEETFGEGLVQRAGEIELPSLAAKFGDQIDPARIAGRMSEEVTVQIAAARERLEANREILAVHTEAERVGEDLRTASAQRDDAGRRIMTVQGQLRASRSALADIERQMRELGVPSGMFAKRKQAKLDDLGRAHWEHRNTLATLDQHLSDARAAHQHHASRTGALEREFTILRDQVRTIPAPGPVRKASDLLRQQLTALEQKLQKITEAVRKNCRVLGTTVAKAVQSRKLLDSTDVVIIDEAGMVNLPSAWCAAGLASRRVIVAGDFRQLPAVTRASGDREATPQDKDHAKLWMDRDAFATAGLVDAAGSARRDDPRMVCLDTQYRMRPAICDVVNVVAYPDSPLRSGRDDQSRLPSSPLLDSPLILVDTAPRRLSYGAHTTNSVHEAVIHELIRGLQYDDVLPARKWHDQRPTDRMAVIAPYKDQVRALRGSLQYRFGQDYEGLVDTVHRFQGSQRPLVVIDTVAGAGGKLGYFYEHTGLASHTCRLLNVALSRAQDHLIVVADTQFLHAKLSPASEAGRMLDHLERHARSLPVDDLVPFRSAGDLAGLADDELARPAFFPADEVPRAVEWDLDRARGSIDVFCAFLDPQPVKKWLARLAPRIQAGVRVTVHTRDQSEDPRRAALVRDLEGAGCQVTVRDRMHEKVLIIDDNVLWHGSLNLLANIGPTDLMMRITDPTACRRVRHIVEHARMERPARQWRPGPPAGAEAGSGVVVDGSRYIRVPYDDREAFKQDMRAAGVKYAWDGSRKMWRVDATVPEPLLQRWLPAGEA</sequence>
<dbReference type="InterPro" id="IPR047187">
    <property type="entry name" value="SF1_C_Upf1"/>
</dbReference>
<keyword evidence="8" id="KW-1185">Reference proteome</keyword>
<evidence type="ECO:0000313" key="8">
    <source>
        <dbReference type="Proteomes" id="UP001500630"/>
    </source>
</evidence>
<dbReference type="SUPFAM" id="SSF52540">
    <property type="entry name" value="P-loop containing nucleoside triphosphate hydrolases"/>
    <property type="match status" value="1"/>
</dbReference>
<dbReference type="InterPro" id="IPR003593">
    <property type="entry name" value="AAA+_ATPase"/>
</dbReference>
<dbReference type="SMART" id="SM00382">
    <property type="entry name" value="AAA"/>
    <property type="match status" value="1"/>
</dbReference>
<evidence type="ECO:0000259" key="6">
    <source>
        <dbReference type="PROSITE" id="PS50035"/>
    </source>
</evidence>
<evidence type="ECO:0000256" key="1">
    <source>
        <dbReference type="ARBA" id="ARBA00007913"/>
    </source>
</evidence>
<dbReference type="CDD" id="cd18808">
    <property type="entry name" value="SF1_C_Upf1"/>
    <property type="match status" value="1"/>
</dbReference>
<dbReference type="Proteomes" id="UP001500630">
    <property type="component" value="Unassembled WGS sequence"/>
</dbReference>
<reference evidence="8" key="1">
    <citation type="journal article" date="2019" name="Int. J. Syst. Evol. Microbiol.">
        <title>The Global Catalogue of Microorganisms (GCM) 10K type strain sequencing project: providing services to taxonomists for standard genome sequencing and annotation.</title>
        <authorList>
            <consortium name="The Broad Institute Genomics Platform"/>
            <consortium name="The Broad Institute Genome Sequencing Center for Infectious Disease"/>
            <person name="Wu L."/>
            <person name="Ma J."/>
        </authorList>
    </citation>
    <scope>NUCLEOTIDE SEQUENCE [LARGE SCALE GENOMIC DNA]</scope>
    <source>
        <strain evidence="8">JCM 17326</strain>
    </source>
</reference>
<comment type="caution">
    <text evidence="7">The sequence shown here is derived from an EMBL/GenBank/DDBJ whole genome shotgun (WGS) entry which is preliminary data.</text>
</comment>
<dbReference type="PANTHER" id="PTHR43788:SF8">
    <property type="entry name" value="DNA-BINDING PROTEIN SMUBP-2"/>
    <property type="match status" value="1"/>
</dbReference>
<keyword evidence="4" id="KW-0347">Helicase</keyword>
<keyword evidence="2" id="KW-0547">Nucleotide-binding</keyword>
<comment type="similarity">
    <text evidence="1">Belongs to the DNA2/NAM7 helicase family.</text>
</comment>
<evidence type="ECO:0000313" key="7">
    <source>
        <dbReference type="EMBL" id="GAA3571998.1"/>
    </source>
</evidence>
<dbReference type="PANTHER" id="PTHR43788">
    <property type="entry name" value="DNA2/NAM7 HELICASE FAMILY MEMBER"/>
    <property type="match status" value="1"/>
</dbReference>
<evidence type="ECO:0000256" key="2">
    <source>
        <dbReference type="ARBA" id="ARBA00022741"/>
    </source>
</evidence>
<accession>A0ABP6XSZ5</accession>
<evidence type="ECO:0000256" key="4">
    <source>
        <dbReference type="ARBA" id="ARBA00022806"/>
    </source>
</evidence>
<feature type="domain" description="PLD phosphodiesterase" evidence="6">
    <location>
        <begin position="876"/>
        <end position="903"/>
    </location>
</feature>
<dbReference type="InterPro" id="IPR041677">
    <property type="entry name" value="DNA2/NAM7_AAA_11"/>
</dbReference>
<dbReference type="PROSITE" id="PS50035">
    <property type="entry name" value="PLD"/>
    <property type="match status" value="1"/>
</dbReference>
<evidence type="ECO:0000256" key="5">
    <source>
        <dbReference type="ARBA" id="ARBA00022840"/>
    </source>
</evidence>
<keyword evidence="3" id="KW-0378">Hydrolase</keyword>
<dbReference type="Pfam" id="PF13086">
    <property type="entry name" value="AAA_11"/>
    <property type="match status" value="1"/>
</dbReference>
<dbReference type="Gene3D" id="3.40.50.300">
    <property type="entry name" value="P-loop containing nucleotide triphosphate hydrolases"/>
    <property type="match status" value="2"/>
</dbReference>
<dbReference type="InterPro" id="IPR027417">
    <property type="entry name" value="P-loop_NTPase"/>
</dbReference>
<dbReference type="Gene3D" id="3.30.870.10">
    <property type="entry name" value="Endonuclease Chain A"/>
    <property type="match status" value="1"/>
</dbReference>
<dbReference type="EMBL" id="BAABDQ010000014">
    <property type="protein sequence ID" value="GAA3571998.1"/>
    <property type="molecule type" value="Genomic_DNA"/>
</dbReference>
<dbReference type="InterPro" id="IPR041679">
    <property type="entry name" value="DNA2/NAM7-like_C"/>
</dbReference>
<dbReference type="CDD" id="cd09126">
    <property type="entry name" value="PLDc_C_DEXD_like"/>
    <property type="match status" value="1"/>
</dbReference>
<dbReference type="InterPro" id="IPR001736">
    <property type="entry name" value="PLipase_D/transphosphatidylase"/>
</dbReference>
<dbReference type="InterPro" id="IPR025202">
    <property type="entry name" value="PLD-like_dom"/>
</dbReference>
<dbReference type="InterPro" id="IPR050534">
    <property type="entry name" value="Coronavir_polyprotein_1ab"/>
</dbReference>
<protein>
    <recommendedName>
        <fullName evidence="6">PLD phosphodiesterase domain-containing protein</fullName>
    </recommendedName>
</protein>
<proteinExistence type="inferred from homology"/>
<name>A0ABP6XSZ5_9ACTN</name>